<feature type="non-terminal residue" evidence="6">
    <location>
        <position position="617"/>
    </location>
</feature>
<dbReference type="GO" id="GO:0007031">
    <property type="term" value="P:peroxisome organization"/>
    <property type="evidence" value="ECO:0007669"/>
    <property type="project" value="InterPro"/>
</dbReference>
<dbReference type="InterPro" id="IPR015342">
    <property type="entry name" value="PEX1-N_C-lobe"/>
</dbReference>
<name>A0AAV5UDE2_9BILA</name>
<dbReference type="GO" id="GO:0005777">
    <property type="term" value="C:peroxisome"/>
    <property type="evidence" value="ECO:0007669"/>
    <property type="project" value="InterPro"/>
</dbReference>
<reference evidence="6" key="1">
    <citation type="submission" date="2023-10" db="EMBL/GenBank/DDBJ databases">
        <title>Genome assembly of Pristionchus species.</title>
        <authorList>
            <person name="Yoshida K."/>
            <person name="Sommer R.J."/>
        </authorList>
    </citation>
    <scope>NUCLEOTIDE SEQUENCE</scope>
    <source>
        <strain evidence="6">RS0144</strain>
    </source>
</reference>
<evidence type="ECO:0000259" key="5">
    <source>
        <dbReference type="SMART" id="SM00382"/>
    </source>
</evidence>
<keyword evidence="1" id="KW-0547">Nucleotide-binding</keyword>
<dbReference type="Pfam" id="PF00004">
    <property type="entry name" value="AAA"/>
    <property type="match status" value="1"/>
</dbReference>
<sequence length="617" mass="68210">SSMSRQKFPCFIAFHGWSNCFGYAVREGTRLAQLPPTLPPLGFFRLRHCENENLIANVQILGIPPFSTLLLNGSFARLLGFDEGDEVILESLPPPLACEIVEIAPLSSNDYQIMESGTEVIENGLLSQLRVVSPRCRFVFFMSRSLSVAFRVVSITPPPPDGRLCLLTNSTELHVQSAPSVSLPPIEGKRRKRKDVVVERAAARTSSLVSSSSSSFSLLSSSPPLQSDLILRVLPSSLRNEKLRRAIGHPSLIYTIDPSLHYTSLSIVRASSLSSSSSPFFLLIRIPSEGEDIGADSTLSSVRETLKSHSLHAITSSSSFSDYERLLLKSVPTKNLHHLSRAIVTLPKSTKIELAESHIRSLLTNHPIVIPFKGISIRLPGHSTVLSLTPDPTTIAGSTRICFVADENTQLTMKEQDSDLDTLLTGQKEEEKEEKKFIPFERETYDRLFHLPWQSSLTTRLLSWLDSSSDSPFFDGRCVLITGPSGSGKTEQLRNVGHAAAHTAHAYCTYFMDGTAMKGRSAENIEKLLNGVVDNLISRAPSILLIDNIDLIASAQEEETRIIPVERVFTVLWRLLSSRRGVHVICSAHRLTSIHSSLIGNGKRFFHRIETIEGLNQ</sequence>
<dbReference type="SMART" id="SM00382">
    <property type="entry name" value="AAA"/>
    <property type="match status" value="1"/>
</dbReference>
<feature type="domain" description="AAA+ ATPase" evidence="5">
    <location>
        <begin position="475"/>
        <end position="615"/>
    </location>
</feature>
<evidence type="ECO:0000256" key="2">
    <source>
        <dbReference type="ARBA" id="ARBA00022840"/>
    </source>
</evidence>
<dbReference type="Pfam" id="PF09262">
    <property type="entry name" value="PEX-1N"/>
    <property type="match status" value="1"/>
</dbReference>
<feature type="non-terminal residue" evidence="6">
    <location>
        <position position="1"/>
    </location>
</feature>
<dbReference type="PANTHER" id="PTHR23077:SF27">
    <property type="entry name" value="ATPASE FAMILY GENE 2 PROTEIN HOMOLOG A"/>
    <property type="match status" value="1"/>
</dbReference>
<protein>
    <recommendedName>
        <fullName evidence="4">Peroxisomal ATPase PEX1</fullName>
    </recommendedName>
    <alternativeName>
        <fullName evidence="3">Peroxin-1</fullName>
    </alternativeName>
</protein>
<dbReference type="GO" id="GO:0005524">
    <property type="term" value="F:ATP binding"/>
    <property type="evidence" value="ECO:0007669"/>
    <property type="project" value="UniProtKB-KW"/>
</dbReference>
<comment type="caution">
    <text evidence="6">The sequence shown here is derived from an EMBL/GenBank/DDBJ whole genome shotgun (WGS) entry which is preliminary data.</text>
</comment>
<evidence type="ECO:0000313" key="7">
    <source>
        <dbReference type="Proteomes" id="UP001432027"/>
    </source>
</evidence>
<evidence type="ECO:0000256" key="4">
    <source>
        <dbReference type="ARBA" id="ARBA00034532"/>
    </source>
</evidence>
<dbReference type="InterPro" id="IPR029067">
    <property type="entry name" value="CDC48_domain_2-like_sf"/>
</dbReference>
<dbReference type="Gene3D" id="3.40.50.300">
    <property type="entry name" value="P-loop containing nucleotide triphosphate hydrolases"/>
    <property type="match status" value="1"/>
</dbReference>
<dbReference type="GO" id="GO:0016887">
    <property type="term" value="F:ATP hydrolysis activity"/>
    <property type="evidence" value="ECO:0007669"/>
    <property type="project" value="InterPro"/>
</dbReference>
<keyword evidence="7" id="KW-1185">Reference proteome</keyword>
<dbReference type="InterPro" id="IPR003959">
    <property type="entry name" value="ATPase_AAA_core"/>
</dbReference>
<dbReference type="SUPFAM" id="SSF52540">
    <property type="entry name" value="P-loop containing nucleoside triphosphate hydrolases"/>
    <property type="match status" value="1"/>
</dbReference>
<dbReference type="Gene3D" id="3.10.330.10">
    <property type="match status" value="1"/>
</dbReference>
<gene>
    <name evidence="6" type="ORF">PENTCL1PPCAC_26487</name>
</gene>
<evidence type="ECO:0000313" key="6">
    <source>
        <dbReference type="EMBL" id="GMT04313.1"/>
    </source>
</evidence>
<dbReference type="InterPro" id="IPR050168">
    <property type="entry name" value="AAA_ATPase_domain"/>
</dbReference>
<dbReference type="InterPro" id="IPR027417">
    <property type="entry name" value="P-loop_NTPase"/>
</dbReference>
<dbReference type="AlphaFoldDB" id="A0AAV5UDE2"/>
<dbReference type="SUPFAM" id="SSF54585">
    <property type="entry name" value="Cdc48 domain 2-like"/>
    <property type="match status" value="1"/>
</dbReference>
<dbReference type="PANTHER" id="PTHR23077">
    <property type="entry name" value="AAA-FAMILY ATPASE"/>
    <property type="match status" value="1"/>
</dbReference>
<organism evidence="6 7">
    <name type="scientific">Pristionchus entomophagus</name>
    <dbReference type="NCBI Taxonomy" id="358040"/>
    <lineage>
        <taxon>Eukaryota</taxon>
        <taxon>Metazoa</taxon>
        <taxon>Ecdysozoa</taxon>
        <taxon>Nematoda</taxon>
        <taxon>Chromadorea</taxon>
        <taxon>Rhabditida</taxon>
        <taxon>Rhabditina</taxon>
        <taxon>Diplogasteromorpha</taxon>
        <taxon>Diplogasteroidea</taxon>
        <taxon>Neodiplogasteridae</taxon>
        <taxon>Pristionchus</taxon>
    </lineage>
</organism>
<keyword evidence="2" id="KW-0067">ATP-binding</keyword>
<proteinExistence type="predicted"/>
<dbReference type="InterPro" id="IPR003593">
    <property type="entry name" value="AAA+_ATPase"/>
</dbReference>
<evidence type="ECO:0000256" key="3">
    <source>
        <dbReference type="ARBA" id="ARBA00032509"/>
    </source>
</evidence>
<dbReference type="EMBL" id="BTSX01000006">
    <property type="protein sequence ID" value="GMT04313.1"/>
    <property type="molecule type" value="Genomic_DNA"/>
</dbReference>
<dbReference type="Proteomes" id="UP001432027">
    <property type="component" value="Unassembled WGS sequence"/>
</dbReference>
<accession>A0AAV5UDE2</accession>
<evidence type="ECO:0000256" key="1">
    <source>
        <dbReference type="ARBA" id="ARBA00022741"/>
    </source>
</evidence>